<evidence type="ECO:0000313" key="13">
    <source>
        <dbReference type="EMBL" id="QEN09793.1"/>
    </source>
</evidence>
<sequence>MKDHYHLILNPAAGKGRALNKLSTLADFFKEKGVTYTVHKTEKPGHAAQLAASLAEKEHHQECAIVAAGGDGTCNEVVNGLMTFKNIGNDSPLPAFGVLPIGRGNDFAFGAGIPLNLKDSLENLIQDKTILLDIGWVRGGEASEGRYFANGVGLGFDAIVNAEAAKVKWFQGYIYAALKTIITYPEAPEVDLFYDDQMIQSQAALISFMNGKRLGGAFLMAPKGNMTDGLLDLHTTQQNTRRIMISALADYYKGTQDIREDTFTSLGRKFRVVARKGALVIHADGETLSTEAKDVDVHCLPGALELIKG</sequence>
<dbReference type="Pfam" id="PF00781">
    <property type="entry name" value="DAGK_cat"/>
    <property type="match status" value="1"/>
</dbReference>
<dbReference type="InterPro" id="IPR045540">
    <property type="entry name" value="YegS/DAGK_C"/>
</dbReference>
<evidence type="ECO:0000256" key="4">
    <source>
        <dbReference type="ARBA" id="ARBA00022723"/>
    </source>
</evidence>
<evidence type="ECO:0000256" key="9">
    <source>
        <dbReference type="ARBA" id="ARBA00023098"/>
    </source>
</evidence>
<organism evidence="13 14">
    <name type="scientific">Oceanispirochaeta crateris</name>
    <dbReference type="NCBI Taxonomy" id="2518645"/>
    <lineage>
        <taxon>Bacteria</taxon>
        <taxon>Pseudomonadati</taxon>
        <taxon>Spirochaetota</taxon>
        <taxon>Spirochaetia</taxon>
        <taxon>Spirochaetales</taxon>
        <taxon>Spirochaetaceae</taxon>
        <taxon>Oceanispirochaeta</taxon>
    </lineage>
</organism>
<dbReference type="RefSeq" id="WP_149487865.1">
    <property type="nucleotide sequence ID" value="NZ_CP036150.1"/>
</dbReference>
<proteinExistence type="predicted"/>
<evidence type="ECO:0000256" key="11">
    <source>
        <dbReference type="ARBA" id="ARBA00023264"/>
    </source>
</evidence>
<gene>
    <name evidence="13" type="ORF">EXM22_18050</name>
</gene>
<name>A0A5C1QP89_9SPIO</name>
<dbReference type="SUPFAM" id="SSF111331">
    <property type="entry name" value="NAD kinase/diacylglycerol kinase-like"/>
    <property type="match status" value="1"/>
</dbReference>
<evidence type="ECO:0000256" key="8">
    <source>
        <dbReference type="ARBA" id="ARBA00022842"/>
    </source>
</evidence>
<evidence type="ECO:0000256" key="3">
    <source>
        <dbReference type="ARBA" id="ARBA00022679"/>
    </source>
</evidence>
<keyword evidence="3" id="KW-0808">Transferase</keyword>
<evidence type="ECO:0000256" key="7">
    <source>
        <dbReference type="ARBA" id="ARBA00022840"/>
    </source>
</evidence>
<dbReference type="InterPro" id="IPR016064">
    <property type="entry name" value="NAD/diacylglycerol_kinase_sf"/>
</dbReference>
<dbReference type="GO" id="GO:0004143">
    <property type="term" value="F:ATP-dependent diacylglycerol kinase activity"/>
    <property type="evidence" value="ECO:0007669"/>
    <property type="project" value="TreeGrafter"/>
</dbReference>
<dbReference type="InterPro" id="IPR001206">
    <property type="entry name" value="Diacylglycerol_kinase_cat_dom"/>
</dbReference>
<reference evidence="13 14" key="1">
    <citation type="submission" date="2019-02" db="EMBL/GenBank/DDBJ databases">
        <title>Complete Genome Sequence and Methylome Analysis of free living Spirochaetas.</title>
        <authorList>
            <person name="Fomenkov A."/>
            <person name="Dubinina G."/>
            <person name="Leshcheva N."/>
            <person name="Mikheeva N."/>
            <person name="Grabovich M."/>
            <person name="Vincze T."/>
            <person name="Roberts R.J."/>
        </authorList>
    </citation>
    <scope>NUCLEOTIDE SEQUENCE [LARGE SCALE GENOMIC DNA]</scope>
    <source>
        <strain evidence="13 14">K2</strain>
    </source>
</reference>
<comment type="cofactor">
    <cofactor evidence="1">
        <name>Mg(2+)</name>
        <dbReference type="ChEBI" id="CHEBI:18420"/>
    </cofactor>
</comment>
<feature type="domain" description="DAGKc" evidence="12">
    <location>
        <begin position="1"/>
        <end position="141"/>
    </location>
</feature>
<dbReference type="SMART" id="SM00046">
    <property type="entry name" value="DAGKc"/>
    <property type="match status" value="1"/>
</dbReference>
<dbReference type="EMBL" id="CP036150">
    <property type="protein sequence ID" value="QEN09793.1"/>
    <property type="molecule type" value="Genomic_DNA"/>
</dbReference>
<keyword evidence="9" id="KW-0443">Lipid metabolism</keyword>
<keyword evidence="4" id="KW-0479">Metal-binding</keyword>
<evidence type="ECO:0000313" key="14">
    <source>
        <dbReference type="Proteomes" id="UP000324209"/>
    </source>
</evidence>
<dbReference type="NCBIfam" id="TIGR00147">
    <property type="entry name" value="YegS/Rv2252/BmrU family lipid kinase"/>
    <property type="match status" value="1"/>
</dbReference>
<evidence type="ECO:0000259" key="12">
    <source>
        <dbReference type="PROSITE" id="PS50146"/>
    </source>
</evidence>
<evidence type="ECO:0000256" key="1">
    <source>
        <dbReference type="ARBA" id="ARBA00001946"/>
    </source>
</evidence>
<dbReference type="GO" id="GO:0008654">
    <property type="term" value="P:phospholipid biosynthetic process"/>
    <property type="evidence" value="ECO:0007669"/>
    <property type="project" value="UniProtKB-KW"/>
</dbReference>
<dbReference type="GO" id="GO:0005524">
    <property type="term" value="F:ATP binding"/>
    <property type="evidence" value="ECO:0007669"/>
    <property type="project" value="UniProtKB-KW"/>
</dbReference>
<evidence type="ECO:0000256" key="5">
    <source>
        <dbReference type="ARBA" id="ARBA00022741"/>
    </source>
</evidence>
<dbReference type="AlphaFoldDB" id="A0A5C1QP89"/>
<dbReference type="Gene3D" id="2.60.200.40">
    <property type="match status" value="1"/>
</dbReference>
<keyword evidence="14" id="KW-1185">Reference proteome</keyword>
<keyword evidence="8" id="KW-0460">Magnesium</keyword>
<evidence type="ECO:0000256" key="6">
    <source>
        <dbReference type="ARBA" id="ARBA00022777"/>
    </source>
</evidence>
<dbReference type="InterPro" id="IPR017438">
    <property type="entry name" value="ATP-NAD_kinase_N"/>
</dbReference>
<dbReference type="PANTHER" id="PTHR12358">
    <property type="entry name" value="SPHINGOSINE KINASE"/>
    <property type="match status" value="1"/>
</dbReference>
<keyword evidence="2" id="KW-0444">Lipid biosynthesis</keyword>
<accession>A0A5C1QP89</accession>
<keyword evidence="10" id="KW-0594">Phospholipid biosynthesis</keyword>
<dbReference type="KEGG" id="ock:EXM22_18050"/>
<dbReference type="GO" id="GO:0046872">
    <property type="term" value="F:metal ion binding"/>
    <property type="evidence" value="ECO:0007669"/>
    <property type="project" value="UniProtKB-KW"/>
</dbReference>
<keyword evidence="6 13" id="KW-0418">Kinase</keyword>
<keyword evidence="7" id="KW-0067">ATP-binding</keyword>
<evidence type="ECO:0000256" key="2">
    <source>
        <dbReference type="ARBA" id="ARBA00022516"/>
    </source>
</evidence>
<dbReference type="PANTHER" id="PTHR12358:SF106">
    <property type="entry name" value="LIPID KINASE YEGS"/>
    <property type="match status" value="1"/>
</dbReference>
<evidence type="ECO:0000256" key="10">
    <source>
        <dbReference type="ARBA" id="ARBA00023209"/>
    </source>
</evidence>
<protein>
    <submittedName>
        <fullName evidence="13">YegS/Rv2252/BmrU family lipid kinase</fullName>
    </submittedName>
</protein>
<dbReference type="InterPro" id="IPR005218">
    <property type="entry name" value="Diacylglycerol/lipid_kinase"/>
</dbReference>
<dbReference type="InterPro" id="IPR050187">
    <property type="entry name" value="Lipid_Phosphate_FormReg"/>
</dbReference>
<dbReference type="Pfam" id="PF19279">
    <property type="entry name" value="YegS_C"/>
    <property type="match status" value="1"/>
</dbReference>
<keyword evidence="11" id="KW-1208">Phospholipid metabolism</keyword>
<dbReference type="Gene3D" id="3.40.50.10330">
    <property type="entry name" value="Probable inorganic polyphosphate/atp-NAD kinase, domain 1"/>
    <property type="match status" value="1"/>
</dbReference>
<dbReference type="GO" id="GO:0005886">
    <property type="term" value="C:plasma membrane"/>
    <property type="evidence" value="ECO:0007669"/>
    <property type="project" value="TreeGrafter"/>
</dbReference>
<dbReference type="OrthoDB" id="9786026at2"/>
<dbReference type="PROSITE" id="PS50146">
    <property type="entry name" value="DAGK"/>
    <property type="match status" value="1"/>
</dbReference>
<keyword evidence="5" id="KW-0547">Nucleotide-binding</keyword>
<dbReference type="Proteomes" id="UP000324209">
    <property type="component" value="Chromosome"/>
</dbReference>